<dbReference type="AlphaFoldDB" id="A0A2Z5N2R6"/>
<dbReference type="PANTHER" id="PTHR16943:SF8">
    <property type="entry name" value="2-METHYLCITRATE DEHYDRATASE"/>
    <property type="match status" value="1"/>
</dbReference>
<dbReference type="InterPro" id="IPR045336">
    <property type="entry name" value="MmgE_PrpD_N"/>
</dbReference>
<dbReference type="InterPro" id="IPR042188">
    <property type="entry name" value="MmgE/PrpD_sf_2"/>
</dbReference>
<dbReference type="SUPFAM" id="SSF103378">
    <property type="entry name" value="2-methylcitrate dehydratase PrpD"/>
    <property type="match status" value="1"/>
</dbReference>
<dbReference type="InterPro" id="IPR005656">
    <property type="entry name" value="MmgE_PrpD"/>
</dbReference>
<dbReference type="GO" id="GO:0016829">
    <property type="term" value="F:lyase activity"/>
    <property type="evidence" value="ECO:0007669"/>
    <property type="project" value="InterPro"/>
</dbReference>
<evidence type="ECO:0000259" key="4">
    <source>
        <dbReference type="Pfam" id="PF19305"/>
    </source>
</evidence>
<dbReference type="InterPro" id="IPR045337">
    <property type="entry name" value="MmgE_PrpD_C"/>
</dbReference>
<evidence type="ECO:0000259" key="3">
    <source>
        <dbReference type="Pfam" id="PF03972"/>
    </source>
</evidence>
<evidence type="ECO:0000256" key="2">
    <source>
        <dbReference type="SAM" id="MobiDB-lite"/>
    </source>
</evidence>
<feature type="region of interest" description="Disordered" evidence="2">
    <location>
        <begin position="458"/>
        <end position="477"/>
    </location>
</feature>
<proteinExistence type="inferred from homology"/>
<dbReference type="OrthoDB" id="9797528at2"/>
<feature type="domain" description="MmgE/PrpD N-terminal" evidence="3">
    <location>
        <begin position="11"/>
        <end position="250"/>
    </location>
</feature>
<gene>
    <name evidence="5" type="ORF">CUJ89_23930</name>
</gene>
<comment type="similarity">
    <text evidence="1">Belongs to the PrpD family.</text>
</comment>
<name>A0A2Z5N2R6_BURPY</name>
<protein>
    <submittedName>
        <fullName evidence="5">2-methylcitrate dehydratase</fullName>
    </submittedName>
</protein>
<evidence type="ECO:0000313" key="5">
    <source>
        <dbReference type="EMBL" id="AXF23470.1"/>
    </source>
</evidence>
<dbReference type="RefSeq" id="WP_114179878.1">
    <property type="nucleotide sequence ID" value="NZ_CP024903.1"/>
</dbReference>
<sequence>MTMDTEARATRLAAFVARTPADALPDDVVAKAKRHVLDTFGAALAGVSAVETRSARALTGAVSHGGASLWGTRRTAGARDAAFVNGIAAHALELDDSGGCDHSGAVVLPAVLAALSCAGHPVTGRECVAAIGLGYDVGRRVLEAAGGYSVHNGAGWHSTLSCGVFGAAAASARVLGLDATRTRDALGHAASFAGGLWGFIHDGSQTKRLHAGRAAEGGVLAALLAREGVSGPARVFDDVWGGFFNTFAAQSHASDALTDGLGAHWKLMRCSIKPHASCRSAHAAVDAALQLADGRTFEAGEIERVVVRASAFVARMCGGRDLSTLSSAQMSLPYAVAAALAFGDTGIGVYRAERRTDPRVTALLARIAVDVDPALGDLDEPTVILHRADGGRESRHVPIALGDPRNPLSDAALLAKYRALAGMALDSAHVDALSDVCLSLDRQADARVLNERLAGDAESRSIEVEGQAPARSNSKFV</sequence>
<evidence type="ECO:0000256" key="1">
    <source>
        <dbReference type="ARBA" id="ARBA00006174"/>
    </source>
</evidence>
<feature type="domain" description="MmgE/PrpD C-terminal" evidence="4">
    <location>
        <begin position="275"/>
        <end position="438"/>
    </location>
</feature>
<dbReference type="Proteomes" id="UP000253104">
    <property type="component" value="Chromosome mHSR5_B"/>
</dbReference>
<reference evidence="5 6" key="1">
    <citation type="journal article" date="2018" name="ISME J.">
        <title>Involvement of Burkholderiaceae and sulfurous volatiles in disease-suppressive soils.</title>
        <authorList>
            <person name="Carrion V.J."/>
            <person name="Cordovez V."/>
            <person name="Tyc O."/>
            <person name="Etalo D.W."/>
            <person name="de Bruijn I."/>
            <person name="de Jager V.C."/>
            <person name="Medema M.H."/>
            <person name="Eberl L."/>
            <person name="Raaijmakers J.M."/>
        </authorList>
    </citation>
    <scope>NUCLEOTIDE SEQUENCE [LARGE SCALE GENOMIC DNA]</scope>
    <source>
        <strain evidence="6">mHSR5</strain>
    </source>
</reference>
<dbReference type="PANTHER" id="PTHR16943">
    <property type="entry name" value="2-METHYLCITRATE DEHYDRATASE-RELATED"/>
    <property type="match status" value="1"/>
</dbReference>
<organism evidence="5 6">
    <name type="scientific">Burkholderia pyrrocinia</name>
    <name type="common">Pseudomonas pyrrocinia</name>
    <dbReference type="NCBI Taxonomy" id="60550"/>
    <lineage>
        <taxon>Bacteria</taxon>
        <taxon>Pseudomonadati</taxon>
        <taxon>Pseudomonadota</taxon>
        <taxon>Betaproteobacteria</taxon>
        <taxon>Burkholderiales</taxon>
        <taxon>Burkholderiaceae</taxon>
        <taxon>Burkholderia</taxon>
        <taxon>Burkholderia cepacia complex</taxon>
    </lineage>
</organism>
<dbReference type="InterPro" id="IPR036148">
    <property type="entry name" value="MmgE/PrpD_sf"/>
</dbReference>
<dbReference type="Pfam" id="PF03972">
    <property type="entry name" value="MmgE_PrpD_N"/>
    <property type="match status" value="1"/>
</dbReference>
<dbReference type="Gene3D" id="1.10.4100.10">
    <property type="entry name" value="2-methylcitrate dehydratase PrpD"/>
    <property type="match status" value="1"/>
</dbReference>
<evidence type="ECO:0000313" key="6">
    <source>
        <dbReference type="Proteomes" id="UP000253104"/>
    </source>
</evidence>
<dbReference type="InterPro" id="IPR042183">
    <property type="entry name" value="MmgE/PrpD_sf_1"/>
</dbReference>
<accession>A0A2Z5N2R6</accession>
<dbReference type="Pfam" id="PF19305">
    <property type="entry name" value="MmgE_PrpD_C"/>
    <property type="match status" value="1"/>
</dbReference>
<dbReference type="EMBL" id="CP024903">
    <property type="protein sequence ID" value="AXF23470.1"/>
    <property type="molecule type" value="Genomic_DNA"/>
</dbReference>
<dbReference type="Gene3D" id="3.30.1330.120">
    <property type="entry name" value="2-methylcitrate dehydratase PrpD"/>
    <property type="match status" value="1"/>
</dbReference>